<protein>
    <recommendedName>
        <fullName evidence="3">HYR domain-containing protein</fullName>
    </recommendedName>
</protein>
<reference evidence="1 2" key="1">
    <citation type="journal article" date="2015" name="Antonie Van Leeuwenhoek">
        <title>Tamlana nanhaiensis sp. nov., isolated from surface seawater collected from the South China Sea.</title>
        <authorList>
            <person name="Liu X."/>
            <person name="Lai Q."/>
            <person name="Du Y."/>
            <person name="Li G."/>
            <person name="Sun F."/>
            <person name="Shao Z."/>
        </authorList>
    </citation>
    <scope>NUCLEOTIDE SEQUENCE [LARGE SCALE GENOMIC DNA]</scope>
    <source>
        <strain evidence="1 2">FHC16</strain>
    </source>
</reference>
<keyword evidence="2" id="KW-1185">Reference proteome</keyword>
<feature type="non-terminal residue" evidence="1">
    <location>
        <position position="109"/>
    </location>
</feature>
<sequence>NATTTTATFTIEDTIAPSIDTQASNISVECDGSGNNTQIQDWLNNNGGAIASDDCSDITWTNNYGGTTSDCANAITVVFTATDACGNATTTSATYAIQDTVAPTIDTQA</sequence>
<evidence type="ECO:0000313" key="2">
    <source>
        <dbReference type="Proteomes" id="UP000032361"/>
    </source>
</evidence>
<name>A0A0D7VVR9_9FLAO</name>
<organism evidence="1 2">
    <name type="scientific">Neotamlana nanhaiensis</name>
    <dbReference type="NCBI Taxonomy" id="1382798"/>
    <lineage>
        <taxon>Bacteria</taxon>
        <taxon>Pseudomonadati</taxon>
        <taxon>Bacteroidota</taxon>
        <taxon>Flavobacteriia</taxon>
        <taxon>Flavobacteriales</taxon>
        <taxon>Flavobacteriaceae</taxon>
        <taxon>Neotamlana</taxon>
    </lineage>
</organism>
<gene>
    <name evidence="1" type="ORF">PK35_17005</name>
</gene>
<dbReference type="Proteomes" id="UP000032361">
    <property type="component" value="Unassembled WGS sequence"/>
</dbReference>
<feature type="non-terminal residue" evidence="1">
    <location>
        <position position="1"/>
    </location>
</feature>
<dbReference type="AlphaFoldDB" id="A0A0D7VVR9"/>
<evidence type="ECO:0000313" key="1">
    <source>
        <dbReference type="EMBL" id="KJD30975.1"/>
    </source>
</evidence>
<dbReference type="OrthoDB" id="599464at2"/>
<dbReference type="RefSeq" id="WP_044627781.1">
    <property type="nucleotide sequence ID" value="NZ_JTDV01000037.1"/>
</dbReference>
<proteinExistence type="predicted"/>
<dbReference type="EMBL" id="JTDV01000037">
    <property type="protein sequence ID" value="KJD30975.1"/>
    <property type="molecule type" value="Genomic_DNA"/>
</dbReference>
<accession>A0A0D7VVR9</accession>
<evidence type="ECO:0008006" key="3">
    <source>
        <dbReference type="Google" id="ProtNLM"/>
    </source>
</evidence>
<comment type="caution">
    <text evidence="1">The sequence shown here is derived from an EMBL/GenBank/DDBJ whole genome shotgun (WGS) entry which is preliminary data.</text>
</comment>